<dbReference type="GO" id="GO:0005840">
    <property type="term" value="C:ribosome"/>
    <property type="evidence" value="ECO:0007669"/>
    <property type="project" value="UniProtKB-KW"/>
</dbReference>
<dbReference type="Pfam" id="PF05316">
    <property type="entry name" value="VAR1"/>
    <property type="match status" value="1"/>
</dbReference>
<evidence type="ECO:0000256" key="3">
    <source>
        <dbReference type="ARBA" id="ARBA00022980"/>
    </source>
</evidence>
<dbReference type="GO" id="GO:0003735">
    <property type="term" value="F:structural constituent of ribosome"/>
    <property type="evidence" value="ECO:0007669"/>
    <property type="project" value="InterPro"/>
</dbReference>
<dbReference type="RefSeq" id="YP_009827967.1">
    <property type="nucleotide sequence ID" value="NC_048507.1"/>
</dbReference>
<reference evidence="7" key="1">
    <citation type="submission" date="2020-03" db="EMBL/GenBank/DDBJ databases">
        <title>The whole-genome sequence of the endemic Antarctic fungus Antarctomyces pellizzariae reveals an ice-binding protein, a scarce set of secondary metabolites gene clusters and provides insights on Thelebolales phylogeny.</title>
        <authorList>
            <person name="Batista T.M."/>
            <person name="Hilario H.O."/>
            <person name="Brito G.A.M."/>
            <person name="Moreira R.G."/>
            <person name="Furtado C."/>
            <person name="Menezes G.C.A."/>
            <person name="Rosa C.A."/>
            <person name="Rosa L.H."/>
            <person name="Franco G.R."/>
        </authorList>
    </citation>
    <scope>NUCLEOTIDE SEQUENCE</scope>
    <source>
        <strain evidence="7">UFMGCB 12416</strain>
    </source>
</reference>
<evidence type="ECO:0000256" key="4">
    <source>
        <dbReference type="ARBA" id="ARBA00023128"/>
    </source>
</evidence>
<keyword evidence="5" id="KW-0687">Ribonucleoprotein</keyword>
<name>A0A6H1U7Q6_9PEZI</name>
<dbReference type="GO" id="GO:0006412">
    <property type="term" value="P:translation"/>
    <property type="evidence" value="ECO:0007669"/>
    <property type="project" value="InterPro"/>
</dbReference>
<evidence type="ECO:0000256" key="5">
    <source>
        <dbReference type="ARBA" id="ARBA00023274"/>
    </source>
</evidence>
<dbReference type="InterPro" id="IPR007980">
    <property type="entry name" value="Ribosomal_uS3m_fun"/>
</dbReference>
<dbReference type="GO" id="GO:0005739">
    <property type="term" value="C:mitochondrion"/>
    <property type="evidence" value="ECO:0007669"/>
    <property type="project" value="UniProtKB-SubCell"/>
</dbReference>
<dbReference type="GO" id="GO:1990904">
    <property type="term" value="C:ribonucleoprotein complex"/>
    <property type="evidence" value="ECO:0007669"/>
    <property type="project" value="UniProtKB-KW"/>
</dbReference>
<gene>
    <name evidence="7" type="primary">rps3</name>
</gene>
<protein>
    <recommendedName>
        <fullName evidence="6">Small ribosomal subunit protein uS3m</fullName>
    </recommendedName>
</protein>
<geneLocation type="mitochondrion" evidence="7"/>
<evidence type="ECO:0000256" key="6">
    <source>
        <dbReference type="ARBA" id="ARBA00035157"/>
    </source>
</evidence>
<proteinExistence type="inferred from homology"/>
<accession>A0A6H1U7Q6</accession>
<evidence type="ECO:0000256" key="2">
    <source>
        <dbReference type="ARBA" id="ARBA00010761"/>
    </source>
</evidence>
<keyword evidence="3 7" id="KW-0689">Ribosomal protein</keyword>
<comment type="similarity">
    <text evidence="2">Belongs to the universal ribosomal protein uS3 family.</text>
</comment>
<dbReference type="EMBL" id="MT197497">
    <property type="protein sequence ID" value="QIZ74881.1"/>
    <property type="molecule type" value="Genomic_DNA"/>
</dbReference>
<keyword evidence="4 7" id="KW-0496">Mitochondrion</keyword>
<dbReference type="AlphaFoldDB" id="A0A6H1U7Q6"/>
<evidence type="ECO:0000256" key="1">
    <source>
        <dbReference type="ARBA" id="ARBA00004173"/>
    </source>
</evidence>
<dbReference type="GeneID" id="55291342"/>
<organism evidence="7">
    <name type="scientific">Antarctomyces pellizariae</name>
    <dbReference type="NCBI Taxonomy" id="1955577"/>
    <lineage>
        <taxon>Eukaryota</taxon>
        <taxon>Fungi</taxon>
        <taxon>Dikarya</taxon>
        <taxon>Ascomycota</taxon>
        <taxon>Pezizomycotina</taxon>
        <taxon>Leotiomycetes</taxon>
        <taxon>Thelebolales</taxon>
        <taxon>Thelebolaceae</taxon>
        <taxon>Antarctomyces</taxon>
    </lineage>
</organism>
<sequence length="503" mass="58343">MNNNNQKLETRLDNQPLIFSKKVNLKHKIIPLDIITNTIGPIRFFPPATKEWFNSIYAYNKNSIKNLSVADKTIRKLINSYFSLFFNKNIIRSKKILRRLRRLSLKKIFISKAELKHTNSNVNITLYVYNEEKRDLDRKLNKLENLHFVSGLLSRALPASSKKNNKNLSLISLLRDIRNYQNKAPLIDYLERLQLSVYFRLALYKSRENRRGRSNNIKNLWNTLNEITEMIILSKTNNIAKERLDQIYTGLIRKILLYKEIKEIASCKLWLDLNKSKFEDNYLNRLKSLIGKIYGKKVEFNIVNLTTLYFNSDIFTQAVSMRIKNRKNSLLRVLKAALHLVKLPAVNKIRDKYGIADKVSLDHLKNVQINSVINKYNTNKDTLDQLLLDILPYSTVAKSCVNEADQINSDLSNPLDLVISSLKYKTTAGVRLETRGRLTKRFTASRSVFKVKWKGSIKNLDSSYKKLSSVMLRGHAKSNVDYTNINTKTRNGSFGLKGWISSK</sequence>
<evidence type="ECO:0000313" key="7">
    <source>
        <dbReference type="EMBL" id="QIZ74881.1"/>
    </source>
</evidence>
<comment type="subcellular location">
    <subcellularLocation>
        <location evidence="1">Mitochondrion</location>
    </subcellularLocation>
</comment>